<organism evidence="2 3">
    <name type="scientific">Teladorsagia circumcincta</name>
    <name type="common">Brown stomach worm</name>
    <name type="synonym">Ostertagia circumcincta</name>
    <dbReference type="NCBI Taxonomy" id="45464"/>
    <lineage>
        <taxon>Eukaryota</taxon>
        <taxon>Metazoa</taxon>
        <taxon>Ecdysozoa</taxon>
        <taxon>Nematoda</taxon>
        <taxon>Chromadorea</taxon>
        <taxon>Rhabditida</taxon>
        <taxon>Rhabditina</taxon>
        <taxon>Rhabditomorpha</taxon>
        <taxon>Strongyloidea</taxon>
        <taxon>Trichostrongylidae</taxon>
        <taxon>Teladorsagia</taxon>
    </lineage>
</organism>
<gene>
    <name evidence="2" type="ORF">TELCIR_01214</name>
</gene>
<accession>A0A2G9V2H5</accession>
<proteinExistence type="predicted"/>
<keyword evidence="3" id="KW-1185">Reference proteome</keyword>
<evidence type="ECO:0000313" key="3">
    <source>
        <dbReference type="Proteomes" id="UP000230423"/>
    </source>
</evidence>
<feature type="region of interest" description="Disordered" evidence="1">
    <location>
        <begin position="89"/>
        <end position="118"/>
    </location>
</feature>
<evidence type="ECO:0000256" key="1">
    <source>
        <dbReference type="SAM" id="MobiDB-lite"/>
    </source>
</evidence>
<reference evidence="2 3" key="1">
    <citation type="submission" date="2015-09" db="EMBL/GenBank/DDBJ databases">
        <title>Draft genome of the parasitic nematode Teladorsagia circumcincta isolate WARC Sus (inbred).</title>
        <authorList>
            <person name="Mitreva M."/>
        </authorList>
    </citation>
    <scope>NUCLEOTIDE SEQUENCE [LARGE SCALE GENOMIC DNA]</scope>
    <source>
        <strain evidence="2 3">S</strain>
    </source>
</reference>
<sequence>MSDRSRRYNETAAINSLEYLLKVYIEPPSDFEELIKSFVEKSWTGLRQRINGWISGAANPSFPVMGSKGFKMALEKAVDRLNTAIKPCATDEEDHGEPMELGTEEQSTSKTLDEEHSERVYEWTITAKRKTTPQ</sequence>
<name>A0A2G9V2H5_TELCI</name>
<protein>
    <submittedName>
        <fullName evidence="2">Uncharacterized protein</fullName>
    </submittedName>
</protein>
<dbReference type="AlphaFoldDB" id="A0A2G9V2H5"/>
<dbReference type="Proteomes" id="UP000230423">
    <property type="component" value="Unassembled WGS sequence"/>
</dbReference>
<dbReference type="EMBL" id="KZ345035">
    <property type="protein sequence ID" value="PIO76698.1"/>
    <property type="molecule type" value="Genomic_DNA"/>
</dbReference>
<evidence type="ECO:0000313" key="2">
    <source>
        <dbReference type="EMBL" id="PIO76698.1"/>
    </source>
</evidence>
<dbReference type="OrthoDB" id="5873282at2759"/>